<dbReference type="Gene3D" id="3.90.1150.10">
    <property type="entry name" value="Aspartate Aminotransferase, domain 1"/>
    <property type="match status" value="1"/>
</dbReference>
<evidence type="ECO:0000256" key="4">
    <source>
        <dbReference type="ARBA" id="ARBA00022679"/>
    </source>
</evidence>
<dbReference type="UniPathway" id="UPA00078"/>
<evidence type="ECO:0000256" key="3">
    <source>
        <dbReference type="ARBA" id="ARBA00022576"/>
    </source>
</evidence>
<evidence type="ECO:0000256" key="1">
    <source>
        <dbReference type="ARBA" id="ARBA00001933"/>
    </source>
</evidence>
<keyword evidence="5" id="KW-0949">S-adenosyl-L-methionine</keyword>
<dbReference type="OrthoDB" id="425114at2759"/>
<dbReference type="CDD" id="cd00610">
    <property type="entry name" value="OAT_like"/>
    <property type="match status" value="1"/>
</dbReference>
<proteinExistence type="inferred from homology"/>
<dbReference type="STRING" id="984485.A0A1E4RSX7"/>
<dbReference type="Proteomes" id="UP000095085">
    <property type="component" value="Unassembled WGS sequence"/>
</dbReference>
<dbReference type="FunFam" id="3.40.640.10:FF:000041">
    <property type="entry name" value="Adenosylmethionine-8-amino-7-oxononanoate aminotransferase"/>
    <property type="match status" value="1"/>
</dbReference>
<evidence type="ECO:0000256" key="7">
    <source>
        <dbReference type="ARBA" id="ARBA00022898"/>
    </source>
</evidence>
<name>A0A1E4RSX7_9ASCO</name>
<dbReference type="PANTHER" id="PTHR42684:SF17">
    <property type="entry name" value="ADENOSYLMETHIONINE-8-AMINO-7-OXONONANOATE AMINOTRANSFERASE"/>
    <property type="match status" value="1"/>
</dbReference>
<dbReference type="EMBL" id="KV454538">
    <property type="protein sequence ID" value="ODV70321.1"/>
    <property type="molecule type" value="Genomic_DNA"/>
</dbReference>
<reference evidence="10" key="1">
    <citation type="submission" date="2016-05" db="EMBL/GenBank/DDBJ databases">
        <title>Comparative genomics of biotechnologically important yeasts.</title>
        <authorList>
            <consortium name="DOE Joint Genome Institute"/>
            <person name="Riley R."/>
            <person name="Haridas S."/>
            <person name="Wolfe K.H."/>
            <person name="Lopes M.R."/>
            <person name="Hittinger C.T."/>
            <person name="Goker M."/>
            <person name="Salamov A."/>
            <person name="Wisecaver J."/>
            <person name="Long T.M."/>
            <person name="Aerts A.L."/>
            <person name="Barry K."/>
            <person name="Choi C."/>
            <person name="Clum A."/>
            <person name="Coughlan A.Y."/>
            <person name="Deshpande S."/>
            <person name="Douglass A.P."/>
            <person name="Hanson S.J."/>
            <person name="Klenk H.-P."/>
            <person name="Labutti K."/>
            <person name="Lapidus A."/>
            <person name="Lindquist E."/>
            <person name="Lipzen A."/>
            <person name="Meier-Kolthoff J.P."/>
            <person name="Ohm R.A."/>
            <person name="Otillar R.P."/>
            <person name="Pangilinan J."/>
            <person name="Peng Y."/>
            <person name="Rokas A."/>
            <person name="Rosa C.A."/>
            <person name="Scheuner C."/>
            <person name="Sibirny A.A."/>
            <person name="Slot J.C."/>
            <person name="Stielow J.B."/>
            <person name="Sun H."/>
            <person name="Kurtzman C.P."/>
            <person name="Blackwell M."/>
            <person name="Grigoriev I.V."/>
            <person name="Jeffries T.W."/>
        </authorList>
    </citation>
    <scope>NUCLEOTIDE SEQUENCE [LARGE SCALE GENOMIC DNA]</scope>
    <source>
        <strain evidence="10">NRRL Y-1933</strain>
    </source>
</reference>
<dbReference type="SUPFAM" id="SSF53383">
    <property type="entry name" value="PLP-dependent transferases"/>
    <property type="match status" value="1"/>
</dbReference>
<dbReference type="InterPro" id="IPR015422">
    <property type="entry name" value="PyrdxlP-dep_Trfase_small"/>
</dbReference>
<evidence type="ECO:0000256" key="2">
    <source>
        <dbReference type="ARBA" id="ARBA00004746"/>
    </source>
</evidence>
<keyword evidence="6" id="KW-0093">Biotin biosynthesis</keyword>
<dbReference type="AlphaFoldDB" id="A0A1E4RSX7"/>
<protein>
    <submittedName>
        <fullName evidence="9">Putative 7,8-diaminopelargonic acid aminotransferase</fullName>
    </submittedName>
</protein>
<comment type="cofactor">
    <cofactor evidence="1">
        <name>pyridoxal 5'-phosphate</name>
        <dbReference type="ChEBI" id="CHEBI:597326"/>
    </cofactor>
</comment>
<dbReference type="InterPro" id="IPR015424">
    <property type="entry name" value="PyrdxlP-dep_Trfase"/>
</dbReference>
<dbReference type="InterPro" id="IPR005814">
    <property type="entry name" value="Aminotrans_3"/>
</dbReference>
<dbReference type="NCBIfam" id="TIGR00508">
    <property type="entry name" value="bioA"/>
    <property type="match status" value="1"/>
</dbReference>
<evidence type="ECO:0000313" key="10">
    <source>
        <dbReference type="Proteomes" id="UP000095085"/>
    </source>
</evidence>
<dbReference type="NCBIfam" id="NF004624">
    <property type="entry name" value="PRK05964.1"/>
    <property type="match status" value="1"/>
</dbReference>
<organism evidence="9 10">
    <name type="scientific">Hyphopichia burtonii NRRL Y-1933</name>
    <dbReference type="NCBI Taxonomy" id="984485"/>
    <lineage>
        <taxon>Eukaryota</taxon>
        <taxon>Fungi</taxon>
        <taxon>Dikarya</taxon>
        <taxon>Ascomycota</taxon>
        <taxon>Saccharomycotina</taxon>
        <taxon>Pichiomycetes</taxon>
        <taxon>Debaryomycetaceae</taxon>
        <taxon>Hyphopichia</taxon>
    </lineage>
</organism>
<evidence type="ECO:0000313" key="9">
    <source>
        <dbReference type="EMBL" id="ODV70321.1"/>
    </source>
</evidence>
<comment type="pathway">
    <text evidence="2">Cofactor biosynthesis; biotin biosynthesis.</text>
</comment>
<gene>
    <name evidence="9" type="ORF">HYPBUDRAFT_133549</name>
</gene>
<evidence type="ECO:0000256" key="6">
    <source>
        <dbReference type="ARBA" id="ARBA00022756"/>
    </source>
</evidence>
<dbReference type="Pfam" id="PF00202">
    <property type="entry name" value="Aminotran_3"/>
    <property type="match status" value="1"/>
</dbReference>
<keyword evidence="7 8" id="KW-0663">Pyridoxal phosphate</keyword>
<dbReference type="InterPro" id="IPR005815">
    <property type="entry name" value="BioA"/>
</dbReference>
<dbReference type="GO" id="GO:0030170">
    <property type="term" value="F:pyridoxal phosphate binding"/>
    <property type="evidence" value="ECO:0007669"/>
    <property type="project" value="InterPro"/>
</dbReference>
<dbReference type="GO" id="GO:0004015">
    <property type="term" value="F:adenosylmethionine-8-amino-7-oxononanoate transaminase activity"/>
    <property type="evidence" value="ECO:0007669"/>
    <property type="project" value="InterPro"/>
</dbReference>
<keyword evidence="4 9" id="KW-0808">Transferase</keyword>
<dbReference type="PROSITE" id="PS00600">
    <property type="entry name" value="AA_TRANSFER_CLASS_3"/>
    <property type="match status" value="1"/>
</dbReference>
<accession>A0A1E4RSX7</accession>
<dbReference type="PANTHER" id="PTHR42684">
    <property type="entry name" value="ADENOSYLMETHIONINE-8-AMINO-7-OXONONANOATE AMINOTRANSFERASE"/>
    <property type="match status" value="1"/>
</dbReference>
<dbReference type="RefSeq" id="XP_020079388.1">
    <property type="nucleotide sequence ID" value="XM_020219519.1"/>
</dbReference>
<keyword evidence="3 9" id="KW-0032">Aminotransferase</keyword>
<dbReference type="HAMAP" id="MF_00834">
    <property type="entry name" value="BioA"/>
    <property type="match status" value="1"/>
</dbReference>
<dbReference type="InterPro" id="IPR049704">
    <property type="entry name" value="Aminotrans_3_PPA_site"/>
</dbReference>
<evidence type="ECO:0000256" key="5">
    <source>
        <dbReference type="ARBA" id="ARBA00022691"/>
    </source>
</evidence>
<comment type="similarity">
    <text evidence="8">Belongs to the class-III pyridoxal-phosphate-dependent aminotransferase family.</text>
</comment>
<evidence type="ECO:0000256" key="8">
    <source>
        <dbReference type="RuleBase" id="RU003560"/>
    </source>
</evidence>
<dbReference type="InterPro" id="IPR015421">
    <property type="entry name" value="PyrdxlP-dep_Trfase_major"/>
</dbReference>
<keyword evidence="10" id="KW-1185">Reference proteome</keyword>
<sequence>MNHNEKEEFDKKHIWHPYTSMLQPLPCYQVNSADGVYINLDTGERLIDGMSSWWCAIHGYNNKEINEAVVEQVLKVSHIMFGGITHDPAINLCKLLVDMTHKDLECVFLCDSGSVSVEVALKQAIQYWEAKGESNRKKFLTIGHGYHGDTFGAMSVCDPVNSMHTLYKGYVPENIFADPPQIGYRDEWDESDTSSFESKIEENKDKLAAVIIEPVLQGAGGMRMYHPMYLKRVRELCDKHNILLVLDEVATGFGRTGKLFAYEHANIRPDIMCVGKAISGGYLTLAAVISTRQVSETISSGKSGCFMHGPTFMGNPLACAASVRNLEMLQTGKWREQVAAIENQLLKELLPLKGENNSRIKDVRVLGAIGVIELTKPVNMGGCQKMFVDLGVWVRPFGKLIYIMPPYIIKQDELSKLIGSIIKVAKEGPIKDDVY</sequence>
<dbReference type="GeneID" id="30994069"/>
<dbReference type="GO" id="GO:0009102">
    <property type="term" value="P:biotin biosynthetic process"/>
    <property type="evidence" value="ECO:0007669"/>
    <property type="project" value="UniProtKB-UniPathway"/>
</dbReference>
<dbReference type="NCBIfam" id="NF005940">
    <property type="entry name" value="PRK07986.1"/>
    <property type="match status" value="1"/>
</dbReference>
<dbReference type="Gene3D" id="3.40.640.10">
    <property type="entry name" value="Type I PLP-dependent aspartate aminotransferase-like (Major domain)"/>
    <property type="match status" value="1"/>
</dbReference>